<feature type="compositionally biased region" description="Basic and acidic residues" evidence="1">
    <location>
        <begin position="1"/>
        <end position="14"/>
    </location>
</feature>
<dbReference type="RefSeq" id="WP_268963566.1">
    <property type="nucleotide sequence ID" value="NZ_BNJK01000002.1"/>
</dbReference>
<feature type="region of interest" description="Disordered" evidence="1">
    <location>
        <begin position="1"/>
        <end position="25"/>
    </location>
</feature>
<evidence type="ECO:0000313" key="2">
    <source>
        <dbReference type="EMBL" id="GHO98708.1"/>
    </source>
</evidence>
<name>A0A8J3N7K7_9CHLR</name>
<evidence type="ECO:0000256" key="1">
    <source>
        <dbReference type="SAM" id="MobiDB-lite"/>
    </source>
</evidence>
<accession>A0A8J3N7K7</accession>
<dbReference type="Proteomes" id="UP000597444">
    <property type="component" value="Unassembled WGS sequence"/>
</dbReference>
<dbReference type="AlphaFoldDB" id="A0A8J3N7K7"/>
<comment type="caution">
    <text evidence="2">The sequence shown here is derived from an EMBL/GenBank/DDBJ whole genome shotgun (WGS) entry which is preliminary data.</text>
</comment>
<gene>
    <name evidence="2" type="ORF">KSF_087560</name>
</gene>
<proteinExistence type="predicted"/>
<sequence length="44" mass="5017">MKPQEKKEANGEKQHSKKAITIAAPKEEWKDVESLISPIDNNVR</sequence>
<protein>
    <submittedName>
        <fullName evidence="2">Uncharacterized protein</fullName>
    </submittedName>
</protein>
<keyword evidence="3" id="KW-1185">Reference proteome</keyword>
<dbReference type="EMBL" id="BNJK01000002">
    <property type="protein sequence ID" value="GHO98708.1"/>
    <property type="molecule type" value="Genomic_DNA"/>
</dbReference>
<evidence type="ECO:0000313" key="3">
    <source>
        <dbReference type="Proteomes" id="UP000597444"/>
    </source>
</evidence>
<organism evidence="2 3">
    <name type="scientific">Reticulibacter mediterranei</name>
    <dbReference type="NCBI Taxonomy" id="2778369"/>
    <lineage>
        <taxon>Bacteria</taxon>
        <taxon>Bacillati</taxon>
        <taxon>Chloroflexota</taxon>
        <taxon>Ktedonobacteria</taxon>
        <taxon>Ktedonobacterales</taxon>
        <taxon>Reticulibacteraceae</taxon>
        <taxon>Reticulibacter</taxon>
    </lineage>
</organism>
<reference evidence="2" key="1">
    <citation type="submission" date="2020-10" db="EMBL/GenBank/DDBJ databases">
        <title>Taxonomic study of unclassified bacteria belonging to the class Ktedonobacteria.</title>
        <authorList>
            <person name="Yabe S."/>
            <person name="Wang C.M."/>
            <person name="Zheng Y."/>
            <person name="Sakai Y."/>
            <person name="Cavaletti L."/>
            <person name="Monciardini P."/>
            <person name="Donadio S."/>
        </authorList>
    </citation>
    <scope>NUCLEOTIDE SEQUENCE</scope>
    <source>
        <strain evidence="2">ID150040</strain>
    </source>
</reference>